<dbReference type="Proteomes" id="UP000076532">
    <property type="component" value="Unassembled WGS sequence"/>
</dbReference>
<keyword evidence="2" id="KW-1185">Reference proteome</keyword>
<protein>
    <submittedName>
        <fullName evidence="1">Uncharacterized protein</fullName>
    </submittedName>
</protein>
<proteinExistence type="predicted"/>
<accession>A0A165XYZ1</accession>
<evidence type="ECO:0000313" key="1">
    <source>
        <dbReference type="EMBL" id="KZP09034.1"/>
    </source>
</evidence>
<reference evidence="1 2" key="1">
    <citation type="journal article" date="2016" name="Mol. Biol. Evol.">
        <title>Comparative Genomics of Early-Diverging Mushroom-Forming Fungi Provides Insights into the Origins of Lignocellulose Decay Capabilities.</title>
        <authorList>
            <person name="Nagy L.G."/>
            <person name="Riley R."/>
            <person name="Tritt A."/>
            <person name="Adam C."/>
            <person name="Daum C."/>
            <person name="Floudas D."/>
            <person name="Sun H."/>
            <person name="Yadav J.S."/>
            <person name="Pangilinan J."/>
            <person name="Larsson K.H."/>
            <person name="Matsuura K."/>
            <person name="Barry K."/>
            <person name="Labutti K."/>
            <person name="Kuo R."/>
            <person name="Ohm R.A."/>
            <person name="Bhattacharya S.S."/>
            <person name="Shirouzu T."/>
            <person name="Yoshinaga Y."/>
            <person name="Martin F.M."/>
            <person name="Grigoriev I.V."/>
            <person name="Hibbett D.S."/>
        </authorList>
    </citation>
    <scope>NUCLEOTIDE SEQUENCE [LARGE SCALE GENOMIC DNA]</scope>
    <source>
        <strain evidence="1 2">CBS 109695</strain>
    </source>
</reference>
<dbReference type="EMBL" id="KV417709">
    <property type="protein sequence ID" value="KZP09034.1"/>
    <property type="molecule type" value="Genomic_DNA"/>
</dbReference>
<name>A0A165XYZ1_9AGAM</name>
<evidence type="ECO:0000313" key="2">
    <source>
        <dbReference type="Proteomes" id="UP000076532"/>
    </source>
</evidence>
<sequence>MERNRPAHSKCDIPKYHTPSDLLPVGEFGQLRYRLPSRDGYGGGTVNAPYRSMQRL</sequence>
<dbReference type="AlphaFoldDB" id="A0A165XYZ1"/>
<organism evidence="1 2">
    <name type="scientific">Athelia psychrophila</name>
    <dbReference type="NCBI Taxonomy" id="1759441"/>
    <lineage>
        <taxon>Eukaryota</taxon>
        <taxon>Fungi</taxon>
        <taxon>Dikarya</taxon>
        <taxon>Basidiomycota</taxon>
        <taxon>Agaricomycotina</taxon>
        <taxon>Agaricomycetes</taxon>
        <taxon>Agaricomycetidae</taxon>
        <taxon>Atheliales</taxon>
        <taxon>Atheliaceae</taxon>
        <taxon>Athelia</taxon>
    </lineage>
</organism>
<gene>
    <name evidence="1" type="ORF">FIBSPDRAFT_874002</name>
</gene>